<name>J3LFG3_ORYBR</name>
<organism evidence="2">
    <name type="scientific">Oryza brachyantha</name>
    <name type="common">malo sina</name>
    <dbReference type="NCBI Taxonomy" id="4533"/>
    <lineage>
        <taxon>Eukaryota</taxon>
        <taxon>Viridiplantae</taxon>
        <taxon>Streptophyta</taxon>
        <taxon>Embryophyta</taxon>
        <taxon>Tracheophyta</taxon>
        <taxon>Spermatophyta</taxon>
        <taxon>Magnoliopsida</taxon>
        <taxon>Liliopsida</taxon>
        <taxon>Poales</taxon>
        <taxon>Poaceae</taxon>
        <taxon>BOP clade</taxon>
        <taxon>Oryzoideae</taxon>
        <taxon>Oryzeae</taxon>
        <taxon>Oryzinae</taxon>
        <taxon>Oryza</taxon>
    </lineage>
</organism>
<dbReference type="Gramene" id="OB02G33800.1">
    <property type="protein sequence ID" value="OB02G33800.1"/>
    <property type="gene ID" value="OB02G33800"/>
</dbReference>
<accession>J3LFG3</accession>
<feature type="transmembrane region" description="Helical" evidence="1">
    <location>
        <begin position="35"/>
        <end position="52"/>
    </location>
</feature>
<dbReference type="AlphaFoldDB" id="J3LFG3"/>
<evidence type="ECO:0000256" key="1">
    <source>
        <dbReference type="SAM" id="Phobius"/>
    </source>
</evidence>
<keyword evidence="1" id="KW-0812">Transmembrane</keyword>
<proteinExistence type="predicted"/>
<dbReference type="EnsemblPlants" id="OB02G33800.1">
    <property type="protein sequence ID" value="OB02G33800.1"/>
    <property type="gene ID" value="OB02G33800"/>
</dbReference>
<keyword evidence="3" id="KW-1185">Reference proteome</keyword>
<keyword evidence="1" id="KW-1133">Transmembrane helix</keyword>
<protein>
    <submittedName>
        <fullName evidence="2">Uncharacterized protein</fullName>
    </submittedName>
</protein>
<dbReference type="HOGENOM" id="CLU_2403165_0_0_1"/>
<reference evidence="2" key="1">
    <citation type="submission" date="2013-04" db="UniProtKB">
        <authorList>
            <consortium name="EnsemblPlants"/>
        </authorList>
    </citation>
    <scope>IDENTIFICATION</scope>
</reference>
<dbReference type="Proteomes" id="UP000006038">
    <property type="component" value="Unassembled WGS sequence"/>
</dbReference>
<keyword evidence="1" id="KW-0472">Membrane</keyword>
<sequence length="93" mass="10731">MTPRGKGDALIIKLDTYILAPQSKQSKERMKETRLILYYMVCFPNLATQNAGENDRGFWPVFLFAVVTCIACMNFLPSVEIYEVYMQEGSTWH</sequence>
<feature type="transmembrane region" description="Helical" evidence="1">
    <location>
        <begin position="58"/>
        <end position="76"/>
    </location>
</feature>
<evidence type="ECO:0000313" key="3">
    <source>
        <dbReference type="Proteomes" id="UP000006038"/>
    </source>
</evidence>
<evidence type="ECO:0000313" key="2">
    <source>
        <dbReference type="EnsemblPlants" id="OB02G33800.1"/>
    </source>
</evidence>